<dbReference type="Proteomes" id="UP000320300">
    <property type="component" value="Unassembled WGS sequence"/>
</dbReference>
<accession>A0A521E9K1</accession>
<sequence length="35" mass="4378">MLFVLNNLHDRLQIYKFMPTKKIVYTHNELTYYET</sequence>
<dbReference type="EMBL" id="FXTN01000007">
    <property type="protein sequence ID" value="SMO80593.1"/>
    <property type="molecule type" value="Genomic_DNA"/>
</dbReference>
<name>A0A521E9K1_9SPHI</name>
<evidence type="ECO:0000313" key="2">
    <source>
        <dbReference type="Proteomes" id="UP000320300"/>
    </source>
</evidence>
<dbReference type="AlphaFoldDB" id="A0A521E9K1"/>
<proteinExistence type="predicted"/>
<evidence type="ECO:0000313" key="1">
    <source>
        <dbReference type="EMBL" id="SMO80593.1"/>
    </source>
</evidence>
<reference evidence="1 2" key="1">
    <citation type="submission" date="2017-05" db="EMBL/GenBank/DDBJ databases">
        <authorList>
            <person name="Varghese N."/>
            <person name="Submissions S."/>
        </authorList>
    </citation>
    <scope>NUCLEOTIDE SEQUENCE [LARGE SCALE GENOMIC DNA]</scope>
    <source>
        <strain evidence="1 2">DSM 19036</strain>
    </source>
</reference>
<gene>
    <name evidence="1" type="ORF">SAMN06265348_107276</name>
</gene>
<organism evidence="1 2">
    <name type="scientific">Pedobacter westerhofensis</name>
    <dbReference type="NCBI Taxonomy" id="425512"/>
    <lineage>
        <taxon>Bacteria</taxon>
        <taxon>Pseudomonadati</taxon>
        <taxon>Bacteroidota</taxon>
        <taxon>Sphingobacteriia</taxon>
        <taxon>Sphingobacteriales</taxon>
        <taxon>Sphingobacteriaceae</taxon>
        <taxon>Pedobacter</taxon>
    </lineage>
</organism>
<keyword evidence="2" id="KW-1185">Reference proteome</keyword>
<protein>
    <submittedName>
        <fullName evidence="1">Uncharacterized protein</fullName>
    </submittedName>
</protein>